<dbReference type="GO" id="GO:0003677">
    <property type="term" value="F:DNA binding"/>
    <property type="evidence" value="ECO:0007669"/>
    <property type="project" value="InterPro"/>
</dbReference>
<dbReference type="PROSITE" id="PS50943">
    <property type="entry name" value="HTH_CROC1"/>
    <property type="match status" value="1"/>
</dbReference>
<dbReference type="SUPFAM" id="SSF47413">
    <property type="entry name" value="lambda repressor-like DNA-binding domains"/>
    <property type="match status" value="1"/>
</dbReference>
<feature type="domain" description="HTH cro/C1-type" evidence="1">
    <location>
        <begin position="24"/>
        <end position="63"/>
    </location>
</feature>
<dbReference type="EMBL" id="RJVQ01000014">
    <property type="protein sequence ID" value="RQW61259.1"/>
    <property type="molecule type" value="Genomic_DNA"/>
</dbReference>
<evidence type="ECO:0000313" key="3">
    <source>
        <dbReference type="Proteomes" id="UP000281112"/>
    </source>
</evidence>
<gene>
    <name evidence="2" type="ORF">EES38_20280</name>
</gene>
<keyword evidence="3" id="KW-1185">Reference proteome</keyword>
<evidence type="ECO:0000313" key="2">
    <source>
        <dbReference type="EMBL" id="RQW61259.1"/>
    </source>
</evidence>
<dbReference type="Pfam" id="PF01381">
    <property type="entry name" value="HTH_3"/>
    <property type="match status" value="1"/>
</dbReference>
<dbReference type="Gene3D" id="1.10.260.40">
    <property type="entry name" value="lambda repressor-like DNA-binding domains"/>
    <property type="match status" value="1"/>
</dbReference>
<dbReference type="InterPro" id="IPR010982">
    <property type="entry name" value="Lambda_DNA-bd_dom_sf"/>
</dbReference>
<dbReference type="Proteomes" id="UP000281112">
    <property type="component" value="Unassembled WGS sequence"/>
</dbReference>
<sequence>MTDNSIPHNLKLLCSYIGNVSECSRQIGINRQQFTKYLSGKSTPSVKNLRKICDFFGVDDDELTLPTETFRQLISSRANIKKSRKALDNSPQGDRHAKLLEGMINQSEADLERYLGDYFYYYMTPSYDGHISKGFARLYMKDGIGYSHFYERAKPEQAMQDYSEVGKFAGLVFVLGERIQIVDYGVHCQRALSHTILYGAAKGRYDLLSGITLGIQGRNSRIPFSARIVFEKTSNQTSLRNKLNSIGLFPIDSGDISPAIVKRLKTPSEIANPDIFTASENF</sequence>
<name>A0A3N9TB05_9VIBR</name>
<dbReference type="OrthoDB" id="8902678at2"/>
<dbReference type="InterPro" id="IPR001387">
    <property type="entry name" value="Cro/C1-type_HTH"/>
</dbReference>
<organism evidence="2 3">
    <name type="scientific">Vibrio viridaestus</name>
    <dbReference type="NCBI Taxonomy" id="2487322"/>
    <lineage>
        <taxon>Bacteria</taxon>
        <taxon>Pseudomonadati</taxon>
        <taxon>Pseudomonadota</taxon>
        <taxon>Gammaproteobacteria</taxon>
        <taxon>Vibrionales</taxon>
        <taxon>Vibrionaceae</taxon>
        <taxon>Vibrio</taxon>
    </lineage>
</organism>
<protein>
    <submittedName>
        <fullName evidence="2">XRE family transcriptional regulator</fullName>
    </submittedName>
</protein>
<reference evidence="2 3" key="1">
    <citation type="submission" date="2018-11" db="EMBL/GenBank/DDBJ databases">
        <title>Vibrio LJC006 sp. nov., isolated from seawater during the bloom of the enteromorpha.</title>
        <authorList>
            <person name="Liang J."/>
        </authorList>
    </citation>
    <scope>NUCLEOTIDE SEQUENCE [LARGE SCALE GENOMIC DNA]</scope>
    <source>
        <strain evidence="2 3">LJC006</strain>
    </source>
</reference>
<dbReference type="SMART" id="SM00530">
    <property type="entry name" value="HTH_XRE"/>
    <property type="match status" value="1"/>
</dbReference>
<evidence type="ECO:0000259" key="1">
    <source>
        <dbReference type="PROSITE" id="PS50943"/>
    </source>
</evidence>
<dbReference type="RefSeq" id="WP_124939039.1">
    <property type="nucleotide sequence ID" value="NZ_RJVQ01000014.1"/>
</dbReference>
<comment type="caution">
    <text evidence="2">The sequence shown here is derived from an EMBL/GenBank/DDBJ whole genome shotgun (WGS) entry which is preliminary data.</text>
</comment>
<dbReference type="AlphaFoldDB" id="A0A3N9TB05"/>
<proteinExistence type="predicted"/>
<dbReference type="CDD" id="cd00093">
    <property type="entry name" value="HTH_XRE"/>
    <property type="match status" value="1"/>
</dbReference>
<accession>A0A3N9TB05</accession>